<evidence type="ECO:0000313" key="3">
    <source>
        <dbReference type="Proteomes" id="UP000317722"/>
    </source>
</evidence>
<name>A0A502D044_9MICO</name>
<dbReference type="Gene3D" id="1.20.120.520">
    <property type="entry name" value="nmb1532 protein domain like"/>
    <property type="match status" value="1"/>
</dbReference>
<dbReference type="EMBL" id="RCZM01000002">
    <property type="protein sequence ID" value="TPG18140.1"/>
    <property type="molecule type" value="Genomic_DNA"/>
</dbReference>
<accession>A0A502D044</accession>
<dbReference type="InterPro" id="IPR012312">
    <property type="entry name" value="Hemerythrin-like"/>
</dbReference>
<dbReference type="OrthoDB" id="5197650at2"/>
<comment type="caution">
    <text evidence="2">The sequence shown here is derived from an EMBL/GenBank/DDBJ whole genome shotgun (WGS) entry which is preliminary data.</text>
</comment>
<evidence type="ECO:0000313" key="2">
    <source>
        <dbReference type="EMBL" id="TPG18140.1"/>
    </source>
</evidence>
<proteinExistence type="predicted"/>
<protein>
    <submittedName>
        <fullName evidence="2">Hemerythrin domain-containing protein</fullName>
    </submittedName>
</protein>
<keyword evidence="3" id="KW-1185">Reference proteome</keyword>
<feature type="domain" description="Hemerythrin-like" evidence="1">
    <location>
        <begin position="54"/>
        <end position="179"/>
    </location>
</feature>
<dbReference type="Pfam" id="PF01814">
    <property type="entry name" value="Hemerythrin"/>
    <property type="match status" value="1"/>
</dbReference>
<evidence type="ECO:0000259" key="1">
    <source>
        <dbReference type="Pfam" id="PF01814"/>
    </source>
</evidence>
<reference evidence="2 3" key="1">
    <citation type="journal article" date="2019" name="Environ. Microbiol.">
        <title>Species interactions and distinct microbial communities in high Arctic permafrost affected cryosols are associated with the CH4 and CO2 gas fluxes.</title>
        <authorList>
            <person name="Altshuler I."/>
            <person name="Hamel J."/>
            <person name="Turney S."/>
            <person name="Magnuson E."/>
            <person name="Levesque R."/>
            <person name="Greer C."/>
            <person name="Whyte L.G."/>
        </authorList>
    </citation>
    <scope>NUCLEOTIDE SEQUENCE [LARGE SCALE GENOMIC DNA]</scope>
    <source>
        <strain evidence="2 3">S9.3A</strain>
    </source>
</reference>
<dbReference type="AlphaFoldDB" id="A0A502D044"/>
<dbReference type="CDD" id="cd12108">
    <property type="entry name" value="Hr-like"/>
    <property type="match status" value="1"/>
</dbReference>
<organism evidence="2 3">
    <name type="scientific">Pedococcus bigeumensis</name>
    <dbReference type="NCBI Taxonomy" id="433644"/>
    <lineage>
        <taxon>Bacteria</taxon>
        <taxon>Bacillati</taxon>
        <taxon>Actinomycetota</taxon>
        <taxon>Actinomycetes</taxon>
        <taxon>Micrococcales</taxon>
        <taxon>Intrasporangiaceae</taxon>
        <taxon>Pedococcus</taxon>
    </lineage>
</organism>
<dbReference type="Proteomes" id="UP000317722">
    <property type="component" value="Unassembled WGS sequence"/>
</dbReference>
<sequence>MSPTRSDADRALHVLRCTRGRCSKATRTVEWFTQNTPAPTVAFMGQMSMNKVIHGAFRRDLDRFIAALAAFQPGDRARATALGTAWANFDDQLTYHHEGEHEIAWPALAAVGVSPELLAAMDAEHETMAAALSETRTAMAALLRDPGVGPASSAQAAFQKLRAVTVQHLDHEESELEPVYQAKRDTPEIKAMGRAFGKSGLARGGRFFTWVLDGASGEEEAAVRAEVPGPVIAVIGGIFGRGYRRDIAPVWSGNDAQR</sequence>
<gene>
    <name evidence="2" type="ORF">EAH86_06990</name>
</gene>